<evidence type="ECO:0000313" key="2">
    <source>
        <dbReference type="EMBL" id="KAJ3048628.1"/>
    </source>
</evidence>
<organism evidence="2 3">
    <name type="scientific">Rhizophlyctis rosea</name>
    <dbReference type="NCBI Taxonomy" id="64517"/>
    <lineage>
        <taxon>Eukaryota</taxon>
        <taxon>Fungi</taxon>
        <taxon>Fungi incertae sedis</taxon>
        <taxon>Chytridiomycota</taxon>
        <taxon>Chytridiomycota incertae sedis</taxon>
        <taxon>Chytridiomycetes</taxon>
        <taxon>Rhizophlyctidales</taxon>
        <taxon>Rhizophlyctidaceae</taxon>
        <taxon>Rhizophlyctis</taxon>
    </lineage>
</organism>
<gene>
    <name evidence="2" type="ORF">HK097_010373</name>
</gene>
<protein>
    <submittedName>
        <fullName evidence="2">Uncharacterized protein</fullName>
    </submittedName>
</protein>
<feature type="region of interest" description="Disordered" evidence="1">
    <location>
        <begin position="1"/>
        <end position="21"/>
    </location>
</feature>
<evidence type="ECO:0000256" key="1">
    <source>
        <dbReference type="SAM" id="MobiDB-lite"/>
    </source>
</evidence>
<accession>A0AAD5S7P0</accession>
<keyword evidence="3" id="KW-1185">Reference proteome</keyword>
<name>A0AAD5S7P0_9FUNG</name>
<dbReference type="AlphaFoldDB" id="A0AAD5S7P0"/>
<sequence length="187" mass="19941">MSTQDTDAPLPINPSFRGSLSDITSLPSAHLTPQTIALTNRTIDPTPRETGIQNAQRRLSEIDSQLSAFRSSYALDDERPGLSKGPSVGDLDVFAGRVGVREGDLNTTLGVYGIYGDAPGRSGDAGVMGRRSSGSTFGDARLKLQDRFPQSVPDVRGLSGVQALDILAKAKEEGSRVGDLRDLLDRE</sequence>
<reference evidence="2" key="1">
    <citation type="submission" date="2020-05" db="EMBL/GenBank/DDBJ databases">
        <title>Phylogenomic resolution of chytrid fungi.</title>
        <authorList>
            <person name="Stajich J.E."/>
            <person name="Amses K."/>
            <person name="Simmons R."/>
            <person name="Seto K."/>
            <person name="Myers J."/>
            <person name="Bonds A."/>
            <person name="Quandt C.A."/>
            <person name="Barry K."/>
            <person name="Liu P."/>
            <person name="Grigoriev I."/>
            <person name="Longcore J.E."/>
            <person name="James T.Y."/>
        </authorList>
    </citation>
    <scope>NUCLEOTIDE SEQUENCE</scope>
    <source>
        <strain evidence="2">JEL0318</strain>
    </source>
</reference>
<proteinExistence type="predicted"/>
<comment type="caution">
    <text evidence="2">The sequence shown here is derived from an EMBL/GenBank/DDBJ whole genome shotgun (WGS) entry which is preliminary data.</text>
</comment>
<dbReference type="EMBL" id="JADGJD010000763">
    <property type="protein sequence ID" value="KAJ3048628.1"/>
    <property type="molecule type" value="Genomic_DNA"/>
</dbReference>
<evidence type="ECO:0000313" key="3">
    <source>
        <dbReference type="Proteomes" id="UP001212841"/>
    </source>
</evidence>
<dbReference type="Proteomes" id="UP001212841">
    <property type="component" value="Unassembled WGS sequence"/>
</dbReference>